<comment type="similarity">
    <text evidence="7">Belongs to the DHHC palmitoyltransferase family.</text>
</comment>
<evidence type="ECO:0000256" key="5">
    <source>
        <dbReference type="ARBA" id="ARBA00023136"/>
    </source>
</evidence>
<dbReference type="EMBL" id="CAJNON010000412">
    <property type="protein sequence ID" value="CAF1249596.1"/>
    <property type="molecule type" value="Genomic_DNA"/>
</dbReference>
<dbReference type="PANTHER" id="PTHR22883">
    <property type="entry name" value="ZINC FINGER DHHC DOMAIN CONTAINING PROTEIN"/>
    <property type="match status" value="1"/>
</dbReference>
<dbReference type="InterPro" id="IPR039859">
    <property type="entry name" value="PFA4/ZDH16/20/ERF2-like"/>
</dbReference>
<evidence type="ECO:0000256" key="1">
    <source>
        <dbReference type="ARBA" id="ARBA00004141"/>
    </source>
</evidence>
<comment type="caution">
    <text evidence="10">The sequence shown here is derived from an EMBL/GenBank/DDBJ whole genome shotgun (WGS) entry which is preliminary data.</text>
</comment>
<feature type="transmembrane region" description="Helical" evidence="7">
    <location>
        <begin position="141"/>
        <end position="168"/>
    </location>
</feature>
<name>A0A814ZZ31_9BILA</name>
<feature type="transmembrane region" description="Helical" evidence="7">
    <location>
        <begin position="117"/>
        <end position="135"/>
    </location>
</feature>
<accession>A0A814ZZ31</accession>
<feature type="transmembrane region" description="Helical" evidence="7">
    <location>
        <begin position="341"/>
        <end position="366"/>
    </location>
</feature>
<keyword evidence="4 7" id="KW-1133">Transmembrane helix</keyword>
<evidence type="ECO:0000259" key="9">
    <source>
        <dbReference type="Pfam" id="PF01529"/>
    </source>
</evidence>
<dbReference type="AlphaFoldDB" id="A0A814ZZ31"/>
<protein>
    <recommendedName>
        <fullName evidence="7">Palmitoyltransferase</fullName>
        <ecNumber evidence="7">2.3.1.225</ecNumber>
    </recommendedName>
</protein>
<dbReference type="InterPro" id="IPR001594">
    <property type="entry name" value="Palmitoyltrfase_DHHC"/>
</dbReference>
<evidence type="ECO:0000313" key="11">
    <source>
        <dbReference type="Proteomes" id="UP000663891"/>
    </source>
</evidence>
<organism evidence="10 11">
    <name type="scientific">Adineta steineri</name>
    <dbReference type="NCBI Taxonomy" id="433720"/>
    <lineage>
        <taxon>Eukaryota</taxon>
        <taxon>Metazoa</taxon>
        <taxon>Spiralia</taxon>
        <taxon>Gnathifera</taxon>
        <taxon>Rotifera</taxon>
        <taxon>Eurotatoria</taxon>
        <taxon>Bdelloidea</taxon>
        <taxon>Adinetida</taxon>
        <taxon>Adinetidae</taxon>
        <taxon>Adineta</taxon>
    </lineage>
</organism>
<evidence type="ECO:0000256" key="8">
    <source>
        <dbReference type="SAM" id="MobiDB-lite"/>
    </source>
</evidence>
<dbReference type="GO" id="GO:0005783">
    <property type="term" value="C:endoplasmic reticulum"/>
    <property type="evidence" value="ECO:0007669"/>
    <property type="project" value="TreeGrafter"/>
</dbReference>
<reference evidence="10" key="1">
    <citation type="submission" date="2021-02" db="EMBL/GenBank/DDBJ databases">
        <authorList>
            <person name="Nowell W R."/>
        </authorList>
    </citation>
    <scope>NUCLEOTIDE SEQUENCE</scope>
</reference>
<evidence type="ECO:0000256" key="2">
    <source>
        <dbReference type="ARBA" id="ARBA00022679"/>
    </source>
</evidence>
<evidence type="ECO:0000256" key="3">
    <source>
        <dbReference type="ARBA" id="ARBA00022692"/>
    </source>
</evidence>
<keyword evidence="3 7" id="KW-0812">Transmembrane</keyword>
<dbReference type="EC" id="2.3.1.225" evidence="7"/>
<dbReference type="OrthoDB" id="9909019at2759"/>
<dbReference type="GO" id="GO:0005794">
    <property type="term" value="C:Golgi apparatus"/>
    <property type="evidence" value="ECO:0007669"/>
    <property type="project" value="TreeGrafter"/>
</dbReference>
<dbReference type="GO" id="GO:0006612">
    <property type="term" value="P:protein targeting to membrane"/>
    <property type="evidence" value="ECO:0007669"/>
    <property type="project" value="TreeGrafter"/>
</dbReference>
<dbReference type="Proteomes" id="UP000663891">
    <property type="component" value="Unassembled WGS sequence"/>
</dbReference>
<comment type="catalytic activity">
    <reaction evidence="7">
        <text>L-cysteinyl-[protein] + hexadecanoyl-CoA = S-hexadecanoyl-L-cysteinyl-[protein] + CoA</text>
        <dbReference type="Rhea" id="RHEA:36683"/>
        <dbReference type="Rhea" id="RHEA-COMP:10131"/>
        <dbReference type="Rhea" id="RHEA-COMP:11032"/>
        <dbReference type="ChEBI" id="CHEBI:29950"/>
        <dbReference type="ChEBI" id="CHEBI:57287"/>
        <dbReference type="ChEBI" id="CHEBI:57379"/>
        <dbReference type="ChEBI" id="CHEBI:74151"/>
        <dbReference type="EC" id="2.3.1.225"/>
    </reaction>
</comment>
<comment type="domain">
    <text evidence="7">The DHHC domain is required for palmitoyltransferase activity.</text>
</comment>
<gene>
    <name evidence="10" type="ORF">VCS650_LOCUS28255</name>
</gene>
<sequence>MFSSLIIIFTLLINAGAIINVKLKRKDVGFMVENPSIGDKIREFLASLQYFRIFIGLWNIIIIVAMFTLIIGCVSMSPQASRRQVVTTPSYASDVEAKTKLKSHHRRSQKLCSTERLPAFFAWALLLSTSFTYWICVLPEIIILLPTFLPLLIAHCLLFVLLCGNFILATYMDPGVYEQSVKKENSDISFYVRPTKRKGGIDTDDDDDDVYEPQPRLIHINDGSVQMKYCRTCKLFRPPRCSHCSICERCIDTFDHHCPWLNNCVGRRNYRYFFQFLFLLCIHMILLFTFCLYYVLHDRHHKIITTTLISDTYDSLVPKSEHDIISSTNLPKSTFIGLSDYRFIICIVLLILLGLLSIPIGGLTGFHMFLIARGRTTNEQVTGKYHQQGDVFTKGFLRNFAYLLCQPLYPQIKAPKIKRYNIELFEKMAYGTNRLSNGKKNSTKKFSTKIIYENTKDDEEKQPKRKKKKIVRDENGETRHQPNIHVNPVDERSLVSKRRPKPNNKPIKIPEQQPTSSSSHMSSSSSSSPVQPVKNQVKSKTNMRRSFSNMSLSSRYSYDNIDENEEYTYDIHGHRQRPIPGTPIDYLSKTKPTKRMNTVNNDIQGDTASTTSAMTLRTESYRQAHPLQSFAFDYPKQPLLPQSLSRKDSSNLPNKHYEISV</sequence>
<feature type="region of interest" description="Disordered" evidence="8">
    <location>
        <begin position="638"/>
        <end position="661"/>
    </location>
</feature>
<proteinExistence type="inferred from homology"/>
<keyword evidence="5 7" id="KW-0472">Membrane</keyword>
<dbReference type="PROSITE" id="PS50216">
    <property type="entry name" value="DHHC"/>
    <property type="match status" value="1"/>
</dbReference>
<feature type="transmembrane region" description="Helical" evidence="7">
    <location>
        <begin position="276"/>
        <end position="296"/>
    </location>
</feature>
<feature type="domain" description="Palmitoyltransferase DHHC" evidence="9">
    <location>
        <begin position="226"/>
        <end position="382"/>
    </location>
</feature>
<feature type="transmembrane region" description="Helical" evidence="7">
    <location>
        <begin position="50"/>
        <end position="74"/>
    </location>
</feature>
<feature type="region of interest" description="Disordered" evidence="8">
    <location>
        <begin position="454"/>
        <end position="548"/>
    </location>
</feature>
<comment type="subcellular location">
    <subcellularLocation>
        <location evidence="1">Membrane</location>
        <topology evidence="1">Multi-pass membrane protein</topology>
    </subcellularLocation>
</comment>
<feature type="compositionally biased region" description="Basic and acidic residues" evidence="8">
    <location>
        <begin position="645"/>
        <end position="661"/>
    </location>
</feature>
<keyword evidence="6 7" id="KW-0012">Acyltransferase</keyword>
<keyword evidence="2 7" id="KW-0808">Transferase</keyword>
<dbReference type="GO" id="GO:0019706">
    <property type="term" value="F:protein-cysteine S-palmitoyltransferase activity"/>
    <property type="evidence" value="ECO:0007669"/>
    <property type="project" value="UniProtKB-EC"/>
</dbReference>
<feature type="compositionally biased region" description="Low complexity" evidence="8">
    <location>
        <begin position="504"/>
        <end position="528"/>
    </location>
</feature>
<evidence type="ECO:0000313" key="10">
    <source>
        <dbReference type="EMBL" id="CAF1249596.1"/>
    </source>
</evidence>
<evidence type="ECO:0000256" key="6">
    <source>
        <dbReference type="ARBA" id="ARBA00023315"/>
    </source>
</evidence>
<evidence type="ECO:0000256" key="4">
    <source>
        <dbReference type="ARBA" id="ARBA00022989"/>
    </source>
</evidence>
<dbReference type="GO" id="GO:0016020">
    <property type="term" value="C:membrane"/>
    <property type="evidence" value="ECO:0007669"/>
    <property type="project" value="UniProtKB-SubCell"/>
</dbReference>
<dbReference type="PANTHER" id="PTHR22883:SF488">
    <property type="entry name" value="PALMITOYLTRANSFERASE"/>
    <property type="match status" value="1"/>
</dbReference>
<evidence type="ECO:0000256" key="7">
    <source>
        <dbReference type="RuleBase" id="RU079119"/>
    </source>
</evidence>
<dbReference type="Pfam" id="PF01529">
    <property type="entry name" value="DHHC"/>
    <property type="match status" value="1"/>
</dbReference>
<feature type="compositionally biased region" description="Basic and acidic residues" evidence="8">
    <location>
        <begin position="471"/>
        <end position="480"/>
    </location>
</feature>
<feature type="compositionally biased region" description="Polar residues" evidence="8">
    <location>
        <begin position="529"/>
        <end position="548"/>
    </location>
</feature>